<evidence type="ECO:0000313" key="1">
    <source>
        <dbReference type="EMBL" id="MBB3067014.1"/>
    </source>
</evidence>
<evidence type="ECO:0000313" key="2">
    <source>
        <dbReference type="Proteomes" id="UP000581135"/>
    </source>
</evidence>
<name>A0A839SZI8_9PROT</name>
<dbReference type="Proteomes" id="UP000581135">
    <property type="component" value="Unassembled WGS sequence"/>
</dbReference>
<comment type="caution">
    <text evidence="1">The sequence shown here is derived from an EMBL/GenBank/DDBJ whole genome shotgun (WGS) entry which is preliminary data.</text>
</comment>
<proteinExistence type="predicted"/>
<reference evidence="1 2" key="1">
    <citation type="submission" date="2020-08" db="EMBL/GenBank/DDBJ databases">
        <title>Genomic Encyclopedia of Type Strains, Phase III (KMG-III): the genomes of soil and plant-associated and newly described type strains.</title>
        <authorList>
            <person name="Whitman W."/>
        </authorList>
    </citation>
    <scope>NUCLEOTIDE SEQUENCE [LARGE SCALE GENOMIC DNA]</scope>
    <source>
        <strain evidence="1 2">CECT 8803</strain>
    </source>
</reference>
<dbReference type="EMBL" id="JACHXA010000014">
    <property type="protein sequence ID" value="MBB3067014.1"/>
    <property type="molecule type" value="Genomic_DNA"/>
</dbReference>
<sequence length="75" mass="8232">MGLSIACEQTTHLQSWTGYQPIATKASRPVFPVADSEKSTTETLWLLTPPGQLTRLATSTFTPAPIVEERATRLM</sequence>
<gene>
    <name evidence="1" type="ORF">FHR98_003331</name>
</gene>
<organism evidence="1 2">
    <name type="scientific">Limibacillus halophilus</name>
    <dbReference type="NCBI Taxonomy" id="1579333"/>
    <lineage>
        <taxon>Bacteria</taxon>
        <taxon>Pseudomonadati</taxon>
        <taxon>Pseudomonadota</taxon>
        <taxon>Alphaproteobacteria</taxon>
        <taxon>Rhodospirillales</taxon>
        <taxon>Rhodovibrionaceae</taxon>
        <taxon>Limibacillus</taxon>
    </lineage>
</organism>
<protein>
    <submittedName>
        <fullName evidence="1">Uncharacterized protein</fullName>
    </submittedName>
</protein>
<dbReference type="AlphaFoldDB" id="A0A839SZI8"/>
<keyword evidence="2" id="KW-1185">Reference proteome</keyword>
<accession>A0A839SZI8</accession>